<feature type="region of interest" description="Disordered" evidence="1">
    <location>
        <begin position="1"/>
        <end position="24"/>
    </location>
</feature>
<feature type="compositionally biased region" description="Polar residues" evidence="1">
    <location>
        <begin position="15"/>
        <end position="24"/>
    </location>
</feature>
<protein>
    <submittedName>
        <fullName evidence="2">Uncharacterized protein</fullName>
    </submittedName>
</protein>
<proteinExistence type="predicted"/>
<name>A0A0E9S517_ANGAN</name>
<dbReference type="AlphaFoldDB" id="A0A0E9S517"/>
<feature type="compositionally biased region" description="Basic and acidic residues" evidence="1">
    <location>
        <begin position="1"/>
        <end position="13"/>
    </location>
</feature>
<evidence type="ECO:0000313" key="2">
    <source>
        <dbReference type="EMBL" id="JAH36287.1"/>
    </source>
</evidence>
<dbReference type="EMBL" id="GBXM01072290">
    <property type="protein sequence ID" value="JAH36287.1"/>
    <property type="molecule type" value="Transcribed_RNA"/>
</dbReference>
<reference evidence="2" key="1">
    <citation type="submission" date="2014-11" db="EMBL/GenBank/DDBJ databases">
        <authorList>
            <person name="Amaro Gonzalez C."/>
        </authorList>
    </citation>
    <scope>NUCLEOTIDE SEQUENCE</scope>
</reference>
<organism evidence="2">
    <name type="scientific">Anguilla anguilla</name>
    <name type="common">European freshwater eel</name>
    <name type="synonym">Muraena anguilla</name>
    <dbReference type="NCBI Taxonomy" id="7936"/>
    <lineage>
        <taxon>Eukaryota</taxon>
        <taxon>Metazoa</taxon>
        <taxon>Chordata</taxon>
        <taxon>Craniata</taxon>
        <taxon>Vertebrata</taxon>
        <taxon>Euteleostomi</taxon>
        <taxon>Actinopterygii</taxon>
        <taxon>Neopterygii</taxon>
        <taxon>Teleostei</taxon>
        <taxon>Anguilliformes</taxon>
        <taxon>Anguillidae</taxon>
        <taxon>Anguilla</taxon>
    </lineage>
</organism>
<sequence>MQGSTCDERKDKGTATPTGPAQSR</sequence>
<reference evidence="2" key="2">
    <citation type="journal article" date="2015" name="Fish Shellfish Immunol.">
        <title>Early steps in the European eel (Anguilla anguilla)-Vibrio vulnificus interaction in the gills: Role of the RtxA13 toxin.</title>
        <authorList>
            <person name="Callol A."/>
            <person name="Pajuelo D."/>
            <person name="Ebbesson L."/>
            <person name="Teles M."/>
            <person name="MacKenzie S."/>
            <person name="Amaro C."/>
        </authorList>
    </citation>
    <scope>NUCLEOTIDE SEQUENCE</scope>
</reference>
<evidence type="ECO:0000256" key="1">
    <source>
        <dbReference type="SAM" id="MobiDB-lite"/>
    </source>
</evidence>
<accession>A0A0E9S517</accession>